<feature type="signal peptide" evidence="2">
    <location>
        <begin position="1"/>
        <end position="26"/>
    </location>
</feature>
<sequence length="171" mass="17462">MFAPMVVAPLALAALAAAPAWQVTYAESGGLAGPLSDATVTVTSAGEVTLARLAGTCAGLKADPARLAALARAVRRARPGRWAPRYVQPGNPRGCCDLVSTRLALAREGSVARETGWFDDARGLAPADARAVADAARALLRAHRRCAATPPPRGPPPTSSAPPSPPSRTSP</sequence>
<evidence type="ECO:0000256" key="1">
    <source>
        <dbReference type="SAM" id="MobiDB-lite"/>
    </source>
</evidence>
<dbReference type="EMBL" id="AP025592">
    <property type="protein sequence ID" value="BDG10415.1"/>
    <property type="molecule type" value="Genomic_DNA"/>
</dbReference>
<reference evidence="4" key="1">
    <citation type="journal article" date="2022" name="Int. J. Syst. Evol. Microbiol.">
        <title>Anaeromyxobacter oryzae sp. nov., Anaeromyxobacter diazotrophicus sp. nov. and Anaeromyxobacter paludicola sp. nov., isolated from paddy soils.</title>
        <authorList>
            <person name="Itoh H."/>
            <person name="Xu Z."/>
            <person name="Mise K."/>
            <person name="Masuda Y."/>
            <person name="Ushijima N."/>
            <person name="Hayakawa C."/>
            <person name="Shiratori Y."/>
            <person name="Senoo K."/>
        </authorList>
    </citation>
    <scope>NUCLEOTIDE SEQUENCE [LARGE SCALE GENOMIC DNA]</scope>
    <source>
        <strain evidence="4">Red630</strain>
    </source>
</reference>
<protein>
    <submittedName>
        <fullName evidence="3">Uncharacterized protein</fullName>
    </submittedName>
</protein>
<dbReference type="Proteomes" id="UP001162734">
    <property type="component" value="Chromosome"/>
</dbReference>
<accession>A0ABM7XEY3</accession>
<dbReference type="RefSeq" id="WP_248342894.1">
    <property type="nucleotide sequence ID" value="NZ_AP025592.1"/>
</dbReference>
<evidence type="ECO:0000313" key="3">
    <source>
        <dbReference type="EMBL" id="BDG10415.1"/>
    </source>
</evidence>
<feature type="compositionally biased region" description="Pro residues" evidence="1">
    <location>
        <begin position="149"/>
        <end position="171"/>
    </location>
</feature>
<evidence type="ECO:0000256" key="2">
    <source>
        <dbReference type="SAM" id="SignalP"/>
    </source>
</evidence>
<name>A0ABM7XEY3_9BACT</name>
<gene>
    <name evidence="3" type="ORF">AMPC_35280</name>
</gene>
<keyword evidence="4" id="KW-1185">Reference proteome</keyword>
<organism evidence="3 4">
    <name type="scientific">Anaeromyxobacter paludicola</name>
    <dbReference type="NCBI Taxonomy" id="2918171"/>
    <lineage>
        <taxon>Bacteria</taxon>
        <taxon>Pseudomonadati</taxon>
        <taxon>Myxococcota</taxon>
        <taxon>Myxococcia</taxon>
        <taxon>Myxococcales</taxon>
        <taxon>Cystobacterineae</taxon>
        <taxon>Anaeromyxobacteraceae</taxon>
        <taxon>Anaeromyxobacter</taxon>
    </lineage>
</organism>
<keyword evidence="2" id="KW-0732">Signal</keyword>
<feature type="chain" id="PRO_5046295566" evidence="2">
    <location>
        <begin position="27"/>
        <end position="171"/>
    </location>
</feature>
<evidence type="ECO:0000313" key="4">
    <source>
        <dbReference type="Proteomes" id="UP001162734"/>
    </source>
</evidence>
<feature type="region of interest" description="Disordered" evidence="1">
    <location>
        <begin position="145"/>
        <end position="171"/>
    </location>
</feature>
<proteinExistence type="predicted"/>